<dbReference type="AlphaFoldDB" id="A0A4D8Q5Q9"/>
<feature type="compositionally biased region" description="Low complexity" evidence="1">
    <location>
        <begin position="199"/>
        <end position="225"/>
    </location>
</feature>
<accession>A0A4D8Q5Q9</accession>
<name>A0A4D8Q5Q9_AZOBR</name>
<reference evidence="2 3" key="1">
    <citation type="submission" date="2018-09" db="EMBL/GenBank/DDBJ databases">
        <title>Whole genome based analysis of evolution and adaptive divergence in Indian and Brazilian strains of Azospirillum brasilense.</title>
        <authorList>
            <person name="Singh C."/>
            <person name="Tripathi A.K."/>
        </authorList>
    </citation>
    <scope>NUCLEOTIDE SEQUENCE [LARGE SCALE GENOMIC DNA]</scope>
    <source>
        <strain evidence="2 3">MTCC4036</strain>
        <plasmid evidence="2 3">p2</plasmid>
    </source>
</reference>
<evidence type="ECO:0000313" key="2">
    <source>
        <dbReference type="EMBL" id="QCO05464.1"/>
    </source>
</evidence>
<proteinExistence type="predicted"/>
<evidence type="ECO:0000313" key="3">
    <source>
        <dbReference type="Proteomes" id="UP000298596"/>
    </source>
</evidence>
<gene>
    <name evidence="2" type="ORF">D3867_26325</name>
</gene>
<sequence>MNNRAARLQKHQRQERALRQIADAHRAGWMAKLRESAEGNALLTLLDDLPSRPVAGWPDILAPLDWLRGASAEFRWIATRLIGEAHDRQLLAAGEEPLDDPLPWDAESPWMLIRRLINERRTPVAQIPNPLKPKWNLMLNIAINGPDDVPVLHATINALAGLMNGAAPVALAPAPALPAPSAENDGADAPKRRGRPPKATTETAEPAAAPTAEAAPEAALDAPAVQPDPAPQPAPAPAPADVAFTQEQVMAALQNYARTKGPVALQTLMQQIGAKRASEIPAEKFAEVMAKVGANG</sequence>
<organism evidence="2 3">
    <name type="scientific">Azospirillum brasilense</name>
    <dbReference type="NCBI Taxonomy" id="192"/>
    <lineage>
        <taxon>Bacteria</taxon>
        <taxon>Pseudomonadati</taxon>
        <taxon>Pseudomonadota</taxon>
        <taxon>Alphaproteobacteria</taxon>
        <taxon>Rhodospirillales</taxon>
        <taxon>Azospirillaceae</taxon>
        <taxon>Azospirillum</taxon>
    </lineage>
</organism>
<geneLocation type="plasmid" evidence="2">
    <name>p2</name>
</geneLocation>
<feature type="region of interest" description="Disordered" evidence="1">
    <location>
        <begin position="177"/>
        <end position="239"/>
    </location>
</feature>
<evidence type="ECO:0000256" key="1">
    <source>
        <dbReference type="SAM" id="MobiDB-lite"/>
    </source>
</evidence>
<dbReference type="Proteomes" id="UP000298596">
    <property type="component" value="Plasmid p2"/>
</dbReference>
<keyword evidence="2" id="KW-0614">Plasmid</keyword>
<protein>
    <submittedName>
        <fullName evidence="2">Uncharacterized protein</fullName>
    </submittedName>
</protein>
<dbReference type="EMBL" id="CP032332">
    <property type="protein sequence ID" value="QCO05464.1"/>
    <property type="molecule type" value="Genomic_DNA"/>
</dbReference>
<feature type="compositionally biased region" description="Pro residues" evidence="1">
    <location>
        <begin position="226"/>
        <end position="238"/>
    </location>
</feature>